<keyword evidence="7" id="KW-0732">Signal</keyword>
<protein>
    <recommendedName>
        <fullName evidence="10">Mid2 domain-containing protein</fullName>
    </recommendedName>
</protein>
<dbReference type="GeneID" id="54329974"/>
<feature type="transmembrane region" description="Helical" evidence="6">
    <location>
        <begin position="147"/>
        <end position="174"/>
    </location>
</feature>
<feature type="signal peptide" evidence="7">
    <location>
        <begin position="1"/>
        <end position="15"/>
    </location>
</feature>
<dbReference type="AlphaFoldDB" id="A0A5M9MFX9"/>
<feature type="compositionally biased region" description="Low complexity" evidence="5">
    <location>
        <begin position="106"/>
        <end position="139"/>
    </location>
</feature>
<dbReference type="GO" id="GO:0016020">
    <property type="term" value="C:membrane"/>
    <property type="evidence" value="ECO:0007669"/>
    <property type="project" value="UniProtKB-SubCell"/>
</dbReference>
<feature type="region of interest" description="Disordered" evidence="5">
    <location>
        <begin position="182"/>
        <end position="230"/>
    </location>
</feature>
<evidence type="ECO:0000256" key="4">
    <source>
        <dbReference type="ARBA" id="ARBA00023136"/>
    </source>
</evidence>
<gene>
    <name evidence="8" type="ORF">ATNIH1004_007272</name>
</gene>
<evidence type="ECO:0000313" key="8">
    <source>
        <dbReference type="EMBL" id="KAA8645851.1"/>
    </source>
</evidence>
<name>A0A5M9MFX9_9EURO</name>
<dbReference type="EMBL" id="QUQM01000007">
    <property type="protein sequence ID" value="KAA8645851.1"/>
    <property type="molecule type" value="Genomic_DNA"/>
</dbReference>
<dbReference type="RefSeq" id="XP_033425212.1">
    <property type="nucleotide sequence ID" value="XM_033571897.1"/>
</dbReference>
<feature type="compositionally biased region" description="Polar residues" evidence="5">
    <location>
        <begin position="217"/>
        <end position="228"/>
    </location>
</feature>
<dbReference type="OrthoDB" id="4505626at2759"/>
<keyword evidence="2 6" id="KW-0812">Transmembrane</keyword>
<evidence type="ECO:0000256" key="3">
    <source>
        <dbReference type="ARBA" id="ARBA00022989"/>
    </source>
</evidence>
<dbReference type="VEuPathDB" id="FungiDB:EYZ11_006574"/>
<dbReference type="InterPro" id="IPR051694">
    <property type="entry name" value="Immunoregulatory_rcpt-like"/>
</dbReference>
<evidence type="ECO:0000256" key="5">
    <source>
        <dbReference type="SAM" id="MobiDB-lite"/>
    </source>
</evidence>
<accession>A0A5M9MFX9</accession>
<dbReference type="PANTHER" id="PTHR15549">
    <property type="entry name" value="PAIRED IMMUNOGLOBULIN-LIKE TYPE 2 RECEPTOR"/>
    <property type="match status" value="1"/>
</dbReference>
<comment type="subcellular location">
    <subcellularLocation>
        <location evidence="1">Membrane</location>
        <topology evidence="1">Single-pass membrane protein</topology>
    </subcellularLocation>
</comment>
<evidence type="ECO:0000256" key="7">
    <source>
        <dbReference type="SAM" id="SignalP"/>
    </source>
</evidence>
<keyword evidence="4 6" id="KW-0472">Membrane</keyword>
<reference evidence="8 9" key="1">
    <citation type="submission" date="2019-08" db="EMBL/GenBank/DDBJ databases">
        <title>The genome sequence of a newly discovered highly antifungal drug resistant Aspergillus species, Aspergillus tanneri NIH 1004.</title>
        <authorList>
            <person name="Mounaud S."/>
            <person name="Singh I."/>
            <person name="Joardar V."/>
            <person name="Pakala S."/>
            <person name="Pakala S."/>
            <person name="Venepally P."/>
            <person name="Chung J.K."/>
            <person name="Losada L."/>
            <person name="Nierman W.C."/>
        </authorList>
    </citation>
    <scope>NUCLEOTIDE SEQUENCE [LARGE SCALE GENOMIC DNA]</scope>
    <source>
        <strain evidence="8 9">NIH1004</strain>
    </source>
</reference>
<evidence type="ECO:0000256" key="2">
    <source>
        <dbReference type="ARBA" id="ARBA00022692"/>
    </source>
</evidence>
<evidence type="ECO:0000313" key="9">
    <source>
        <dbReference type="Proteomes" id="UP000324241"/>
    </source>
</evidence>
<dbReference type="Proteomes" id="UP000324241">
    <property type="component" value="Unassembled WGS sequence"/>
</dbReference>
<comment type="caution">
    <text evidence="8">The sequence shown here is derived from an EMBL/GenBank/DDBJ whole genome shotgun (WGS) entry which is preliminary data.</text>
</comment>
<sequence>MKPLLPLILCTFASAWTFTWRNEANDTFTHSSHDVQPCTRIDHAKGREFDFEPDKDAYWFYLWTSDNCTGPPAGKNSPTVWRKIASKDLRSYMVEYGDSTGPLPKSTTTTTTSMPTATPSSMPTATPSSMPTATPSSSAPEKKDNGLIASGAIAGIVVAVVVALGILAAGLFYLGRRVRKRQSTPNTSPSHPQQKDASPSLPPSSSYGAEMGGSGWAPQSQVPIQSQPMLYHGESPIQKAWAELPGDSMVSELSDSRRLQELEGPDHPKLMDK</sequence>
<keyword evidence="3 6" id="KW-1133">Transmembrane helix</keyword>
<feature type="chain" id="PRO_5024435450" description="Mid2 domain-containing protein" evidence="7">
    <location>
        <begin position="16"/>
        <end position="273"/>
    </location>
</feature>
<evidence type="ECO:0000256" key="1">
    <source>
        <dbReference type="ARBA" id="ARBA00004167"/>
    </source>
</evidence>
<proteinExistence type="predicted"/>
<feature type="compositionally biased region" description="Basic and acidic residues" evidence="5">
    <location>
        <begin position="254"/>
        <end position="273"/>
    </location>
</feature>
<feature type="compositionally biased region" description="Polar residues" evidence="5">
    <location>
        <begin position="183"/>
        <end position="207"/>
    </location>
</feature>
<organism evidence="8 9">
    <name type="scientific">Aspergillus tanneri</name>
    <dbReference type="NCBI Taxonomy" id="1220188"/>
    <lineage>
        <taxon>Eukaryota</taxon>
        <taxon>Fungi</taxon>
        <taxon>Dikarya</taxon>
        <taxon>Ascomycota</taxon>
        <taxon>Pezizomycotina</taxon>
        <taxon>Eurotiomycetes</taxon>
        <taxon>Eurotiomycetidae</taxon>
        <taxon>Eurotiales</taxon>
        <taxon>Aspergillaceae</taxon>
        <taxon>Aspergillus</taxon>
        <taxon>Aspergillus subgen. Circumdati</taxon>
    </lineage>
</organism>
<evidence type="ECO:0008006" key="10">
    <source>
        <dbReference type="Google" id="ProtNLM"/>
    </source>
</evidence>
<feature type="region of interest" description="Disordered" evidence="5">
    <location>
        <begin position="248"/>
        <end position="273"/>
    </location>
</feature>
<feature type="region of interest" description="Disordered" evidence="5">
    <location>
        <begin position="97"/>
        <end position="142"/>
    </location>
</feature>
<dbReference type="GO" id="GO:0071944">
    <property type="term" value="C:cell periphery"/>
    <property type="evidence" value="ECO:0007669"/>
    <property type="project" value="UniProtKB-ARBA"/>
</dbReference>
<evidence type="ECO:0000256" key="6">
    <source>
        <dbReference type="SAM" id="Phobius"/>
    </source>
</evidence>